<dbReference type="EMBL" id="CAVMJV010000051">
    <property type="protein sequence ID" value="CAK5083774.1"/>
    <property type="molecule type" value="Genomic_DNA"/>
</dbReference>
<name>A0ACB0ZZ17_MELEN</name>
<protein>
    <submittedName>
        <fullName evidence="1">Uncharacterized protein</fullName>
    </submittedName>
</protein>
<gene>
    <name evidence="1" type="ORF">MENTE1834_LOCUS31132</name>
</gene>
<accession>A0ACB0ZZ17</accession>
<sequence>MYSRKRFEYFIFTFFNFYWSSCSIMLNRTSSYQLKSTFKIQPYLLKILMSSYLSQPSHIPQG</sequence>
<evidence type="ECO:0000313" key="2">
    <source>
        <dbReference type="Proteomes" id="UP001497535"/>
    </source>
</evidence>
<dbReference type="Proteomes" id="UP001497535">
    <property type="component" value="Unassembled WGS sequence"/>
</dbReference>
<comment type="caution">
    <text evidence="1">The sequence shown here is derived from an EMBL/GenBank/DDBJ whole genome shotgun (WGS) entry which is preliminary data.</text>
</comment>
<keyword evidence="2" id="KW-1185">Reference proteome</keyword>
<organism evidence="1 2">
    <name type="scientific">Meloidogyne enterolobii</name>
    <name type="common">Root-knot nematode worm</name>
    <name type="synonym">Meloidogyne mayaguensis</name>
    <dbReference type="NCBI Taxonomy" id="390850"/>
    <lineage>
        <taxon>Eukaryota</taxon>
        <taxon>Metazoa</taxon>
        <taxon>Ecdysozoa</taxon>
        <taxon>Nematoda</taxon>
        <taxon>Chromadorea</taxon>
        <taxon>Rhabditida</taxon>
        <taxon>Tylenchina</taxon>
        <taxon>Tylenchomorpha</taxon>
        <taxon>Tylenchoidea</taxon>
        <taxon>Meloidogynidae</taxon>
        <taxon>Meloidogyninae</taxon>
        <taxon>Meloidogyne</taxon>
    </lineage>
</organism>
<evidence type="ECO:0000313" key="1">
    <source>
        <dbReference type="EMBL" id="CAK5083774.1"/>
    </source>
</evidence>
<proteinExistence type="predicted"/>
<reference evidence="1" key="1">
    <citation type="submission" date="2023-11" db="EMBL/GenBank/DDBJ databases">
        <authorList>
            <person name="Poullet M."/>
        </authorList>
    </citation>
    <scope>NUCLEOTIDE SEQUENCE</scope>
    <source>
        <strain evidence="1">E1834</strain>
    </source>
</reference>